<evidence type="ECO:0000313" key="2">
    <source>
        <dbReference type="EMBL" id="ABE40822.1"/>
    </source>
</evidence>
<feature type="transmembrane region" description="Helical" evidence="1">
    <location>
        <begin position="48"/>
        <end position="71"/>
    </location>
</feature>
<feature type="transmembrane region" description="Helical" evidence="1">
    <location>
        <begin position="6"/>
        <end position="28"/>
    </location>
</feature>
<dbReference type="AlphaFoldDB" id="Q133B7"/>
<dbReference type="Proteomes" id="UP000001818">
    <property type="component" value="Chromosome"/>
</dbReference>
<evidence type="ECO:0008006" key="4">
    <source>
        <dbReference type="Google" id="ProtNLM"/>
    </source>
</evidence>
<sequence>MILPQLSSAVSVGALTGWMLVLTLKHVFADFYLQNAWMAIGKDKKTGWALPLFAHCAVHLVLTTAIMLILAPRFWFIGLIDCAIHLAIDRAKGFSVATFNITSESRWFWWLIGTDQALHHLTSFALAVVLAANP</sequence>
<dbReference type="BioCyc" id="RPAL316057:RPD_RS18100-MONOMER"/>
<keyword evidence="1" id="KW-1133">Transmembrane helix</keyword>
<evidence type="ECO:0000313" key="3">
    <source>
        <dbReference type="Proteomes" id="UP000001818"/>
    </source>
</evidence>
<evidence type="ECO:0000256" key="1">
    <source>
        <dbReference type="SAM" id="Phobius"/>
    </source>
</evidence>
<keyword evidence="1" id="KW-0812">Transmembrane</keyword>
<reference evidence="2 3" key="1">
    <citation type="submission" date="2006-03" db="EMBL/GenBank/DDBJ databases">
        <title>Complete sequence of Rhodopseudomonas palustris BisB5.</title>
        <authorList>
            <consortium name="US DOE Joint Genome Institute"/>
            <person name="Copeland A."/>
            <person name="Lucas S."/>
            <person name="Lapidus A."/>
            <person name="Barry K."/>
            <person name="Detter J.C."/>
            <person name="Glavina del Rio T."/>
            <person name="Hammon N."/>
            <person name="Israni S."/>
            <person name="Dalin E."/>
            <person name="Tice H."/>
            <person name="Pitluck S."/>
            <person name="Chain P."/>
            <person name="Malfatti S."/>
            <person name="Shin M."/>
            <person name="Vergez L."/>
            <person name="Schmutz J."/>
            <person name="Larimer F."/>
            <person name="Land M."/>
            <person name="Hauser L."/>
            <person name="Pelletier D.A."/>
            <person name="Kyrpides N."/>
            <person name="Lykidis A."/>
            <person name="Oda Y."/>
            <person name="Harwood C.S."/>
            <person name="Richardson P."/>
        </authorList>
    </citation>
    <scope>NUCLEOTIDE SEQUENCE [LARGE SCALE GENOMIC DNA]</scope>
    <source>
        <strain evidence="2 3">BisB5</strain>
    </source>
</reference>
<proteinExistence type="predicted"/>
<dbReference type="eggNOG" id="ENOG50338KG">
    <property type="taxonomic scope" value="Bacteria"/>
</dbReference>
<dbReference type="HOGENOM" id="CLU_136222_0_0_5"/>
<keyword evidence="1" id="KW-0472">Membrane</keyword>
<gene>
    <name evidence="2" type="ordered locus">RPD_3599</name>
</gene>
<accession>Q133B7</accession>
<dbReference type="STRING" id="316057.RPD_3599"/>
<dbReference type="Pfam" id="PF11750">
    <property type="entry name" value="DUF3307"/>
    <property type="match status" value="1"/>
</dbReference>
<name>Q133B7_RHOPS</name>
<dbReference type="EMBL" id="CP000283">
    <property type="protein sequence ID" value="ABE40822.1"/>
    <property type="molecule type" value="Genomic_DNA"/>
</dbReference>
<protein>
    <recommendedName>
        <fullName evidence="4">DUF3307 domain-containing protein</fullName>
    </recommendedName>
</protein>
<organism evidence="2 3">
    <name type="scientific">Rhodopseudomonas palustris (strain BisB5)</name>
    <dbReference type="NCBI Taxonomy" id="316057"/>
    <lineage>
        <taxon>Bacteria</taxon>
        <taxon>Pseudomonadati</taxon>
        <taxon>Pseudomonadota</taxon>
        <taxon>Alphaproteobacteria</taxon>
        <taxon>Hyphomicrobiales</taxon>
        <taxon>Nitrobacteraceae</taxon>
        <taxon>Rhodopseudomonas</taxon>
    </lineage>
</organism>
<dbReference type="InterPro" id="IPR021737">
    <property type="entry name" value="Phage_phiKZ_Orf197"/>
</dbReference>
<dbReference type="KEGG" id="rpd:RPD_3599"/>